<reference evidence="2 3" key="1">
    <citation type="submission" date="2016-10" db="EMBL/GenBank/DDBJ databases">
        <authorList>
            <person name="de Groot N.N."/>
        </authorList>
    </citation>
    <scope>NUCLEOTIDE SEQUENCE [LARGE SCALE GENOMIC DNA]</scope>
    <source>
        <strain evidence="2 3">DSM 2895</strain>
    </source>
</reference>
<dbReference type="InterPro" id="IPR036291">
    <property type="entry name" value="NAD(P)-bd_dom_sf"/>
</dbReference>
<dbReference type="PRINTS" id="PR00081">
    <property type="entry name" value="GDHRDH"/>
</dbReference>
<dbReference type="AlphaFoldDB" id="A0A1G8SIK7"/>
<name>A0A1G8SIK7_ANEMI</name>
<dbReference type="SUPFAM" id="SSF51735">
    <property type="entry name" value="NAD(P)-binding Rossmann-fold domains"/>
    <property type="match status" value="1"/>
</dbReference>
<evidence type="ECO:0000313" key="2">
    <source>
        <dbReference type="EMBL" id="SDJ29027.1"/>
    </source>
</evidence>
<dbReference type="InterPro" id="IPR002347">
    <property type="entry name" value="SDR_fam"/>
</dbReference>
<accession>A0A1G8SIK7</accession>
<dbReference type="Gene3D" id="3.40.50.720">
    <property type="entry name" value="NAD(P)-binding Rossmann-like Domain"/>
    <property type="match status" value="1"/>
</dbReference>
<evidence type="ECO:0000256" key="1">
    <source>
        <dbReference type="ARBA" id="ARBA00006484"/>
    </source>
</evidence>
<dbReference type="EMBL" id="FNED01000015">
    <property type="protein sequence ID" value="SDJ29027.1"/>
    <property type="molecule type" value="Genomic_DNA"/>
</dbReference>
<organism evidence="2 3">
    <name type="scientific">Aneurinibacillus migulanus</name>
    <name type="common">Bacillus migulanus</name>
    <dbReference type="NCBI Taxonomy" id="47500"/>
    <lineage>
        <taxon>Bacteria</taxon>
        <taxon>Bacillati</taxon>
        <taxon>Bacillota</taxon>
        <taxon>Bacilli</taxon>
        <taxon>Bacillales</taxon>
        <taxon>Paenibacillaceae</taxon>
        <taxon>Aneurinibacillus group</taxon>
        <taxon>Aneurinibacillus</taxon>
    </lineage>
</organism>
<protein>
    <submittedName>
        <fullName evidence="2">Short chain dehydrogenase</fullName>
    </submittedName>
</protein>
<sequence>MGFVYFPYLTTCFNVTRAILPHMIENEYGRIINVSSVTGPLVSNPGESAYSAAKAAMVGMSKGITIEVVKHNITVNNVAPGGIATGSQTKHEAEAGRNTLIGRSGRLEEVAHVIAFLASEHASYVTGQLFIVDGGNTLQDYKGPSEHYY</sequence>
<comment type="similarity">
    <text evidence="1">Belongs to the short-chain dehydrogenases/reductases (SDR) family.</text>
</comment>
<dbReference type="PRINTS" id="PR00080">
    <property type="entry name" value="SDRFAMILY"/>
</dbReference>
<proteinExistence type="inferred from homology"/>
<dbReference type="InterPro" id="IPR050259">
    <property type="entry name" value="SDR"/>
</dbReference>
<evidence type="ECO:0000313" key="3">
    <source>
        <dbReference type="Proteomes" id="UP000182836"/>
    </source>
</evidence>
<dbReference type="PANTHER" id="PTHR42879:SF2">
    <property type="entry name" value="3-OXOACYL-[ACYL-CARRIER-PROTEIN] REDUCTASE FABG"/>
    <property type="match status" value="1"/>
</dbReference>
<dbReference type="Proteomes" id="UP000182836">
    <property type="component" value="Unassembled WGS sequence"/>
</dbReference>
<dbReference type="PANTHER" id="PTHR42879">
    <property type="entry name" value="3-OXOACYL-(ACYL-CARRIER-PROTEIN) REDUCTASE"/>
    <property type="match status" value="1"/>
</dbReference>
<gene>
    <name evidence="2" type="ORF">SAMN04487909_11526</name>
</gene>
<dbReference type="Pfam" id="PF13561">
    <property type="entry name" value="adh_short_C2"/>
    <property type="match status" value="1"/>
</dbReference>
<dbReference type="RefSeq" id="WP_200894943.1">
    <property type="nucleotide sequence ID" value="NZ_BJOA01000354.1"/>
</dbReference>